<organism evidence="1 2">
    <name type="scientific">Ananas comosus</name>
    <name type="common">Pineapple</name>
    <name type="synonym">Ananas ananas</name>
    <dbReference type="NCBI Taxonomy" id="4615"/>
    <lineage>
        <taxon>Eukaryota</taxon>
        <taxon>Viridiplantae</taxon>
        <taxon>Streptophyta</taxon>
        <taxon>Embryophyta</taxon>
        <taxon>Tracheophyta</taxon>
        <taxon>Spermatophyta</taxon>
        <taxon>Magnoliopsida</taxon>
        <taxon>Liliopsida</taxon>
        <taxon>Poales</taxon>
        <taxon>Bromeliaceae</taxon>
        <taxon>Bromelioideae</taxon>
        <taxon>Ananas</taxon>
    </lineage>
</organism>
<dbReference type="EMBL" id="LSRQ01008294">
    <property type="protein sequence ID" value="OAY63935.1"/>
    <property type="molecule type" value="Genomic_DNA"/>
</dbReference>
<proteinExistence type="predicted"/>
<sequence>MRLDMFQSIRYWNDSLSRLSWFSQNPLSNWAFCYITCRQ</sequence>
<dbReference type="Proteomes" id="UP000092600">
    <property type="component" value="Unassembled WGS sequence"/>
</dbReference>
<gene>
    <name evidence="1" type="ORF">ACMD2_15665</name>
</gene>
<comment type="caution">
    <text evidence="1">The sequence shown here is derived from an EMBL/GenBank/DDBJ whole genome shotgun (WGS) entry which is preliminary data.</text>
</comment>
<accession>A0A199UH94</accession>
<evidence type="ECO:0000313" key="1">
    <source>
        <dbReference type="EMBL" id="OAY63935.1"/>
    </source>
</evidence>
<name>A0A199UH94_ANACO</name>
<dbReference type="AlphaFoldDB" id="A0A199UH94"/>
<protein>
    <submittedName>
        <fullName evidence="1">Uncharacterized protein</fullName>
    </submittedName>
</protein>
<reference evidence="1 2" key="1">
    <citation type="journal article" date="2016" name="DNA Res.">
        <title>The draft genome of MD-2 pineapple using hybrid error correction of long reads.</title>
        <authorList>
            <person name="Redwan R.M."/>
            <person name="Saidin A."/>
            <person name="Kumar S.V."/>
        </authorList>
    </citation>
    <scope>NUCLEOTIDE SEQUENCE [LARGE SCALE GENOMIC DNA]</scope>
    <source>
        <strain evidence="2">cv. MD2</strain>
        <tissue evidence="1">Leaf</tissue>
    </source>
</reference>
<evidence type="ECO:0000313" key="2">
    <source>
        <dbReference type="Proteomes" id="UP000092600"/>
    </source>
</evidence>